<dbReference type="Gene3D" id="3.90.1180.10">
    <property type="entry name" value="Ribosomal protein L13"/>
    <property type="match status" value="2"/>
</dbReference>
<dbReference type="InterPro" id="IPR036899">
    <property type="entry name" value="Ribosomal_uL13_sf"/>
</dbReference>
<dbReference type="HAMAP" id="MF_01366">
    <property type="entry name" value="Ribosomal_uL13"/>
    <property type="match status" value="1"/>
</dbReference>
<dbReference type="GO" id="GO:0006412">
    <property type="term" value="P:translation"/>
    <property type="evidence" value="ECO:0007669"/>
    <property type="project" value="InterPro"/>
</dbReference>
<keyword evidence="3" id="KW-0687">Ribonucleoprotein</keyword>
<dbReference type="CDD" id="cd00392">
    <property type="entry name" value="Ribosomal_L13"/>
    <property type="match status" value="1"/>
</dbReference>
<dbReference type="AlphaFoldDB" id="A0AAV5AEB0"/>
<dbReference type="GO" id="GO:0003735">
    <property type="term" value="F:structural constituent of ribosome"/>
    <property type="evidence" value="ECO:0007669"/>
    <property type="project" value="InterPro"/>
</dbReference>
<keyword evidence="5" id="KW-1185">Reference proteome</keyword>
<dbReference type="PANTHER" id="PTHR11545">
    <property type="entry name" value="RIBOSOMAL PROTEIN L13"/>
    <property type="match status" value="1"/>
</dbReference>
<comment type="similarity">
    <text evidence="1">Belongs to the universal ribosomal protein uL13 family.</text>
</comment>
<accession>A0AAV5AEB0</accession>
<name>A0AAV5AEB0_9AGAM</name>
<dbReference type="GO" id="GO:0003729">
    <property type="term" value="F:mRNA binding"/>
    <property type="evidence" value="ECO:0007669"/>
    <property type="project" value="TreeGrafter"/>
</dbReference>
<organism evidence="4 5">
    <name type="scientific">Clathrus columnatus</name>
    <dbReference type="NCBI Taxonomy" id="1419009"/>
    <lineage>
        <taxon>Eukaryota</taxon>
        <taxon>Fungi</taxon>
        <taxon>Dikarya</taxon>
        <taxon>Basidiomycota</taxon>
        <taxon>Agaricomycotina</taxon>
        <taxon>Agaricomycetes</taxon>
        <taxon>Phallomycetidae</taxon>
        <taxon>Phallales</taxon>
        <taxon>Clathraceae</taxon>
        <taxon>Clathrus</taxon>
    </lineage>
</organism>
<dbReference type="EMBL" id="BPWL01000006">
    <property type="protein sequence ID" value="GJJ11008.1"/>
    <property type="molecule type" value="Genomic_DNA"/>
</dbReference>
<dbReference type="SUPFAM" id="SSF52161">
    <property type="entry name" value="Ribosomal protein L13"/>
    <property type="match status" value="1"/>
</dbReference>
<evidence type="ECO:0000256" key="3">
    <source>
        <dbReference type="ARBA" id="ARBA00023274"/>
    </source>
</evidence>
<dbReference type="InterPro" id="IPR005822">
    <property type="entry name" value="Ribosomal_uL13"/>
</dbReference>
<dbReference type="GO" id="GO:0005762">
    <property type="term" value="C:mitochondrial large ribosomal subunit"/>
    <property type="evidence" value="ECO:0007669"/>
    <property type="project" value="TreeGrafter"/>
</dbReference>
<evidence type="ECO:0000256" key="2">
    <source>
        <dbReference type="ARBA" id="ARBA00022980"/>
    </source>
</evidence>
<comment type="caution">
    <text evidence="4">The sequence shown here is derived from an EMBL/GenBank/DDBJ whole genome shotgun (WGS) entry which is preliminary data.</text>
</comment>
<protein>
    <recommendedName>
        <fullName evidence="6">50S ribosomal protein L13</fullName>
    </recommendedName>
</protein>
<sequence length="162" mass="18290">MSTPVLQQHVIQTEARIILIFLGGGENSKFSISSRLPFPFISFQINRWSCRKQLAILPWYHVDASGRILGKLAHRIVIVLMGKHESTYDPSTDCGDYVVVTNASKIQVTGRKEEQKPDEIIRKAIAGMLPKKKLLDRRLECLRIFADDDMDMGPLGKNLLQG</sequence>
<evidence type="ECO:0008006" key="6">
    <source>
        <dbReference type="Google" id="ProtNLM"/>
    </source>
</evidence>
<keyword evidence="2" id="KW-0689">Ribosomal protein</keyword>
<evidence type="ECO:0000313" key="5">
    <source>
        <dbReference type="Proteomes" id="UP001050691"/>
    </source>
</evidence>
<dbReference type="Pfam" id="PF00572">
    <property type="entry name" value="Ribosomal_L13"/>
    <property type="match status" value="1"/>
</dbReference>
<reference evidence="4" key="1">
    <citation type="submission" date="2021-10" db="EMBL/GenBank/DDBJ databases">
        <title>De novo Genome Assembly of Clathrus columnatus (Basidiomycota, Fungi) Using Illumina and Nanopore Sequence Data.</title>
        <authorList>
            <person name="Ogiso-Tanaka E."/>
            <person name="Itagaki H."/>
            <person name="Hosoya T."/>
            <person name="Hosaka K."/>
        </authorList>
    </citation>
    <scope>NUCLEOTIDE SEQUENCE</scope>
    <source>
        <strain evidence="4">MO-923</strain>
    </source>
</reference>
<dbReference type="Proteomes" id="UP001050691">
    <property type="component" value="Unassembled WGS sequence"/>
</dbReference>
<evidence type="ECO:0000313" key="4">
    <source>
        <dbReference type="EMBL" id="GJJ11008.1"/>
    </source>
</evidence>
<dbReference type="GO" id="GO:0017148">
    <property type="term" value="P:negative regulation of translation"/>
    <property type="evidence" value="ECO:0007669"/>
    <property type="project" value="TreeGrafter"/>
</dbReference>
<dbReference type="PANTHER" id="PTHR11545:SF2">
    <property type="entry name" value="LARGE RIBOSOMAL SUBUNIT PROTEIN UL13M"/>
    <property type="match status" value="1"/>
</dbReference>
<evidence type="ECO:0000256" key="1">
    <source>
        <dbReference type="ARBA" id="ARBA00006227"/>
    </source>
</evidence>
<proteinExistence type="inferred from homology"/>
<gene>
    <name evidence="4" type="ORF">Clacol_005237</name>
</gene>